<name>A0A6J8BSZ6_MYTCO</name>
<proteinExistence type="predicted"/>
<dbReference type="OrthoDB" id="5966846at2759"/>
<keyword evidence="3" id="KW-0732">Signal</keyword>
<keyword evidence="4" id="KW-1133">Transmembrane helix</keyword>
<evidence type="ECO:0000256" key="1">
    <source>
        <dbReference type="ARBA" id="ARBA00004370"/>
    </source>
</evidence>
<dbReference type="Pfam" id="PF13676">
    <property type="entry name" value="TIR_2"/>
    <property type="match status" value="1"/>
</dbReference>
<dbReference type="AlphaFoldDB" id="A0A6J8BSZ6"/>
<reference evidence="7 8" key="1">
    <citation type="submission" date="2020-06" db="EMBL/GenBank/DDBJ databases">
        <authorList>
            <person name="Li R."/>
            <person name="Bekaert M."/>
        </authorList>
    </citation>
    <scope>NUCLEOTIDE SEQUENCE [LARGE SCALE GENOMIC DNA]</scope>
    <source>
        <strain evidence="8">wild</strain>
    </source>
</reference>
<dbReference type="EMBL" id="CACVKT020003965">
    <property type="protein sequence ID" value="CAC5387098.1"/>
    <property type="molecule type" value="Genomic_DNA"/>
</dbReference>
<evidence type="ECO:0000256" key="5">
    <source>
        <dbReference type="ARBA" id="ARBA00023136"/>
    </source>
</evidence>
<accession>A0A6J8BSZ6</accession>
<dbReference type="PANTHER" id="PTHR24365">
    <property type="entry name" value="TOLL-LIKE RECEPTOR"/>
    <property type="match status" value="1"/>
</dbReference>
<evidence type="ECO:0000313" key="8">
    <source>
        <dbReference type="Proteomes" id="UP000507470"/>
    </source>
</evidence>
<evidence type="ECO:0000256" key="4">
    <source>
        <dbReference type="ARBA" id="ARBA00022989"/>
    </source>
</evidence>
<dbReference type="PROSITE" id="PS50104">
    <property type="entry name" value="TIR"/>
    <property type="match status" value="1"/>
</dbReference>
<dbReference type="GO" id="GO:0005886">
    <property type="term" value="C:plasma membrane"/>
    <property type="evidence" value="ECO:0007669"/>
    <property type="project" value="TreeGrafter"/>
</dbReference>
<evidence type="ECO:0000259" key="6">
    <source>
        <dbReference type="PROSITE" id="PS50104"/>
    </source>
</evidence>
<dbReference type="InterPro" id="IPR000157">
    <property type="entry name" value="TIR_dom"/>
</dbReference>
<evidence type="ECO:0000313" key="7">
    <source>
        <dbReference type="EMBL" id="CAC5387098.1"/>
    </source>
</evidence>
<keyword evidence="8" id="KW-1185">Reference proteome</keyword>
<dbReference type="Proteomes" id="UP000507470">
    <property type="component" value="Unassembled WGS sequence"/>
</dbReference>
<dbReference type="Gene3D" id="3.40.50.10140">
    <property type="entry name" value="Toll/interleukin-1 receptor homology (TIR) domain"/>
    <property type="match status" value="1"/>
</dbReference>
<organism evidence="7 8">
    <name type="scientific">Mytilus coruscus</name>
    <name type="common">Sea mussel</name>
    <dbReference type="NCBI Taxonomy" id="42192"/>
    <lineage>
        <taxon>Eukaryota</taxon>
        <taxon>Metazoa</taxon>
        <taxon>Spiralia</taxon>
        <taxon>Lophotrochozoa</taxon>
        <taxon>Mollusca</taxon>
        <taxon>Bivalvia</taxon>
        <taxon>Autobranchia</taxon>
        <taxon>Pteriomorphia</taxon>
        <taxon>Mytilida</taxon>
        <taxon>Mytiloidea</taxon>
        <taxon>Mytilidae</taxon>
        <taxon>Mytilinae</taxon>
        <taxon>Mytilus</taxon>
    </lineage>
</organism>
<sequence length="165" mass="19829">MRRMYRHYRKLQDETTSYEFDAFVVYSSNDTTLVKDTLVQFLEKDNDFKLCLHQRDFRAGENIVDNIIDAICKSREVVIVITQEYLDSQWGKFEIDMSRMQLHQRNKNMLILIMLEDISYQRMPDSLKHIWQGIICLEIDENLFQLNIIDQNSMFGKRLFESLKT</sequence>
<evidence type="ECO:0000256" key="2">
    <source>
        <dbReference type="ARBA" id="ARBA00022692"/>
    </source>
</evidence>
<evidence type="ECO:0000256" key="3">
    <source>
        <dbReference type="ARBA" id="ARBA00022729"/>
    </source>
</evidence>
<comment type="subcellular location">
    <subcellularLocation>
        <location evidence="1">Membrane</location>
    </subcellularLocation>
</comment>
<dbReference type="SMART" id="SM00255">
    <property type="entry name" value="TIR"/>
    <property type="match status" value="1"/>
</dbReference>
<dbReference type="PANTHER" id="PTHR24365:SF541">
    <property type="entry name" value="PROTEIN TOLL-RELATED"/>
    <property type="match status" value="1"/>
</dbReference>
<keyword evidence="2" id="KW-0812">Transmembrane</keyword>
<protein>
    <recommendedName>
        <fullName evidence="6">TIR domain-containing protein</fullName>
    </recommendedName>
</protein>
<feature type="domain" description="TIR" evidence="6">
    <location>
        <begin position="18"/>
        <end position="163"/>
    </location>
</feature>
<dbReference type="GO" id="GO:0038023">
    <property type="term" value="F:signaling receptor activity"/>
    <property type="evidence" value="ECO:0007669"/>
    <property type="project" value="TreeGrafter"/>
</dbReference>
<dbReference type="PRINTS" id="PR01537">
    <property type="entry name" value="INTRLKN1R1F"/>
</dbReference>
<dbReference type="GO" id="GO:0007165">
    <property type="term" value="P:signal transduction"/>
    <property type="evidence" value="ECO:0007669"/>
    <property type="project" value="InterPro"/>
</dbReference>
<dbReference type="InterPro" id="IPR035897">
    <property type="entry name" value="Toll_tir_struct_dom_sf"/>
</dbReference>
<gene>
    <name evidence="7" type="ORF">MCOR_22469</name>
</gene>
<keyword evidence="5" id="KW-0472">Membrane</keyword>
<dbReference type="SUPFAM" id="SSF52200">
    <property type="entry name" value="Toll/Interleukin receptor TIR domain"/>
    <property type="match status" value="1"/>
</dbReference>